<sequence>MNFVDLKTGYLLMGFADFESALLASEELCENGFKIAYLNETSHVRELEVRDFTQSFETADRRKYQNYHFLKGEEAKEKANESFCTALEVLEQKSSCKAKFVMVIYQAKAKQLKKTKVHLEPEEA</sequence>
<dbReference type="RefSeq" id="WP_229961161.1">
    <property type="nucleotide sequence ID" value="NZ_JAJJWI010000010.1"/>
</dbReference>
<evidence type="ECO:0000313" key="2">
    <source>
        <dbReference type="Proteomes" id="UP001597369"/>
    </source>
</evidence>
<name>A0ABW4WUC9_9BACT</name>
<accession>A0ABW4WUC9</accession>
<reference evidence="2" key="1">
    <citation type="journal article" date="2019" name="Int. J. Syst. Evol. Microbiol.">
        <title>The Global Catalogue of Microorganisms (GCM) 10K type strain sequencing project: providing services to taxonomists for standard genome sequencing and annotation.</title>
        <authorList>
            <consortium name="The Broad Institute Genomics Platform"/>
            <consortium name="The Broad Institute Genome Sequencing Center for Infectious Disease"/>
            <person name="Wu L."/>
            <person name="Ma J."/>
        </authorList>
    </citation>
    <scope>NUCLEOTIDE SEQUENCE [LARGE SCALE GENOMIC DNA]</scope>
    <source>
        <strain evidence="2">JCM 16545</strain>
    </source>
</reference>
<dbReference type="EMBL" id="JBHUHV010000018">
    <property type="protein sequence ID" value="MFD2066348.1"/>
    <property type="molecule type" value="Genomic_DNA"/>
</dbReference>
<gene>
    <name evidence="1" type="ORF">ACFSKU_05585</name>
</gene>
<comment type="caution">
    <text evidence="1">The sequence shown here is derived from an EMBL/GenBank/DDBJ whole genome shotgun (WGS) entry which is preliminary data.</text>
</comment>
<proteinExistence type="predicted"/>
<protein>
    <submittedName>
        <fullName evidence="1">Uncharacterized protein</fullName>
    </submittedName>
</protein>
<keyword evidence="2" id="KW-1185">Reference proteome</keyword>
<dbReference type="Proteomes" id="UP001597369">
    <property type="component" value="Unassembled WGS sequence"/>
</dbReference>
<evidence type="ECO:0000313" key="1">
    <source>
        <dbReference type="EMBL" id="MFD2066348.1"/>
    </source>
</evidence>
<organism evidence="1 2">
    <name type="scientific">Pontibacter silvestris</name>
    <dbReference type="NCBI Taxonomy" id="2305183"/>
    <lineage>
        <taxon>Bacteria</taxon>
        <taxon>Pseudomonadati</taxon>
        <taxon>Bacteroidota</taxon>
        <taxon>Cytophagia</taxon>
        <taxon>Cytophagales</taxon>
        <taxon>Hymenobacteraceae</taxon>
        <taxon>Pontibacter</taxon>
    </lineage>
</organism>